<evidence type="ECO:0000313" key="6">
    <source>
        <dbReference type="Proteomes" id="UP000298327"/>
    </source>
</evidence>
<keyword evidence="2" id="KW-0479">Metal-binding</keyword>
<dbReference type="GO" id="GO:0046872">
    <property type="term" value="F:metal ion binding"/>
    <property type="evidence" value="ECO:0007669"/>
    <property type="project" value="UniProtKB-KW"/>
</dbReference>
<dbReference type="InterPro" id="IPR050251">
    <property type="entry name" value="HpcH-HpaI_aldolase"/>
</dbReference>
<dbReference type="Pfam" id="PF03328">
    <property type="entry name" value="HpcH_HpaI"/>
    <property type="match status" value="1"/>
</dbReference>
<organism evidence="5 6">
    <name type="scientific">Dentipellis fragilis</name>
    <dbReference type="NCBI Taxonomy" id="205917"/>
    <lineage>
        <taxon>Eukaryota</taxon>
        <taxon>Fungi</taxon>
        <taxon>Dikarya</taxon>
        <taxon>Basidiomycota</taxon>
        <taxon>Agaricomycotina</taxon>
        <taxon>Agaricomycetes</taxon>
        <taxon>Russulales</taxon>
        <taxon>Hericiaceae</taxon>
        <taxon>Dentipellis</taxon>
    </lineage>
</organism>
<sequence>LPAPCSLLPAPCSLLPAPLFSPDSTPPCLVQLLTTTHHAQVNTAAQAALVASEARFPPAGVRGFGSPFTHGVWGTGMSAAEYLAGANGSVLVLVQIETREAVGNLEAIAAVEGVDVLFIGPFDLSLSLGFPTPSPDPHPEVEKVIQHILQVGHAAKKKVAIFCTSGAQAAIRAKQGFDMVNVTADTNVLTQGMASELAIAAGQAQ</sequence>
<dbReference type="EMBL" id="SEOQ01001566">
    <property type="protein sequence ID" value="TFY51261.1"/>
    <property type="molecule type" value="Genomic_DNA"/>
</dbReference>
<feature type="domain" description="HpcH/HpaI aldolase/citrate lyase" evidence="4">
    <location>
        <begin position="41"/>
        <end position="189"/>
    </location>
</feature>
<evidence type="ECO:0000256" key="2">
    <source>
        <dbReference type="ARBA" id="ARBA00022723"/>
    </source>
</evidence>
<dbReference type="InterPro" id="IPR005000">
    <property type="entry name" value="Aldolase/citrate-lyase_domain"/>
</dbReference>
<comment type="caution">
    <text evidence="5">The sequence shown here is derived from an EMBL/GenBank/DDBJ whole genome shotgun (WGS) entry which is preliminary data.</text>
</comment>
<dbReference type="GO" id="GO:0005737">
    <property type="term" value="C:cytoplasm"/>
    <property type="evidence" value="ECO:0007669"/>
    <property type="project" value="TreeGrafter"/>
</dbReference>
<proteinExistence type="inferred from homology"/>
<dbReference type="Gene3D" id="3.20.20.60">
    <property type="entry name" value="Phosphoenolpyruvate-binding domains"/>
    <property type="match status" value="1"/>
</dbReference>
<gene>
    <name evidence="5" type="ORF">EVG20_g11081</name>
</gene>
<protein>
    <recommendedName>
        <fullName evidence="4">HpcH/HpaI aldolase/citrate lyase domain-containing protein</fullName>
    </recommendedName>
</protein>
<reference evidence="5 6" key="1">
    <citation type="submission" date="2019-02" db="EMBL/GenBank/DDBJ databases">
        <title>Genome sequencing of the rare red list fungi Dentipellis fragilis.</title>
        <authorList>
            <person name="Buettner E."/>
            <person name="Kellner H."/>
        </authorList>
    </citation>
    <scope>NUCLEOTIDE SEQUENCE [LARGE SCALE GENOMIC DNA]</scope>
    <source>
        <strain evidence="5 6">DSM 105465</strain>
    </source>
</reference>
<dbReference type="Proteomes" id="UP000298327">
    <property type="component" value="Unassembled WGS sequence"/>
</dbReference>
<dbReference type="PANTHER" id="PTHR30502">
    <property type="entry name" value="2-KETO-3-DEOXY-L-RHAMNONATE ALDOLASE"/>
    <property type="match status" value="1"/>
</dbReference>
<dbReference type="InterPro" id="IPR015813">
    <property type="entry name" value="Pyrv/PenolPyrv_kinase-like_dom"/>
</dbReference>
<dbReference type="InterPro" id="IPR040442">
    <property type="entry name" value="Pyrv_kinase-like_dom_sf"/>
</dbReference>
<dbReference type="OrthoDB" id="1621678at2759"/>
<dbReference type="STRING" id="205917.A0A4Y9XPX6"/>
<evidence type="ECO:0000259" key="4">
    <source>
        <dbReference type="Pfam" id="PF03328"/>
    </source>
</evidence>
<dbReference type="SUPFAM" id="SSF51621">
    <property type="entry name" value="Phosphoenolpyruvate/pyruvate domain"/>
    <property type="match status" value="1"/>
</dbReference>
<evidence type="ECO:0000313" key="5">
    <source>
        <dbReference type="EMBL" id="TFY51261.1"/>
    </source>
</evidence>
<comment type="similarity">
    <text evidence="1">Belongs to the HpcH/HpaI aldolase family.</text>
</comment>
<feature type="non-terminal residue" evidence="5">
    <location>
        <position position="1"/>
    </location>
</feature>
<name>A0A4Y9XPX6_9AGAM</name>
<dbReference type="AlphaFoldDB" id="A0A4Y9XPX6"/>
<accession>A0A4Y9XPX6</accession>
<keyword evidence="6" id="KW-1185">Reference proteome</keyword>
<evidence type="ECO:0000256" key="3">
    <source>
        <dbReference type="ARBA" id="ARBA00023239"/>
    </source>
</evidence>
<keyword evidence="3" id="KW-0456">Lyase</keyword>
<dbReference type="PANTHER" id="PTHR30502:SF0">
    <property type="entry name" value="PHOSPHOENOLPYRUVATE CARBOXYLASE FAMILY PROTEIN"/>
    <property type="match status" value="1"/>
</dbReference>
<dbReference type="GO" id="GO:0016832">
    <property type="term" value="F:aldehyde-lyase activity"/>
    <property type="evidence" value="ECO:0007669"/>
    <property type="project" value="TreeGrafter"/>
</dbReference>
<evidence type="ECO:0000256" key="1">
    <source>
        <dbReference type="ARBA" id="ARBA00005568"/>
    </source>
</evidence>